<name>A0AAV1PL78_SCOSC</name>
<dbReference type="AlphaFoldDB" id="A0AAV1PL78"/>
<accession>A0AAV1PL78</accession>
<sequence>MLRAVLNISKSTHLTNSILYEGIPRASEKVAVRRMRLAGHCQRHQELPASKLVLWEPTHGHRSRGRPTLTYVDVLKKDAGAQSTIELARCMENRDDWKQRWRARLRTT</sequence>
<evidence type="ECO:0000313" key="2">
    <source>
        <dbReference type="Proteomes" id="UP001314229"/>
    </source>
</evidence>
<protein>
    <submittedName>
        <fullName evidence="1">Uncharacterized protein LOC110253902</fullName>
    </submittedName>
</protein>
<evidence type="ECO:0000313" key="1">
    <source>
        <dbReference type="EMBL" id="CAK6972416.1"/>
    </source>
</evidence>
<gene>
    <name evidence="1" type="ORF">FSCOSCO3_A012990</name>
</gene>
<comment type="caution">
    <text evidence="1">The sequence shown here is derived from an EMBL/GenBank/DDBJ whole genome shotgun (WGS) entry which is preliminary data.</text>
</comment>
<organism evidence="1 2">
    <name type="scientific">Scomber scombrus</name>
    <name type="common">Atlantic mackerel</name>
    <name type="synonym">Scomber vernalis</name>
    <dbReference type="NCBI Taxonomy" id="13677"/>
    <lineage>
        <taxon>Eukaryota</taxon>
        <taxon>Metazoa</taxon>
        <taxon>Chordata</taxon>
        <taxon>Craniata</taxon>
        <taxon>Vertebrata</taxon>
        <taxon>Euteleostomi</taxon>
        <taxon>Actinopterygii</taxon>
        <taxon>Neopterygii</taxon>
        <taxon>Teleostei</taxon>
        <taxon>Neoteleostei</taxon>
        <taxon>Acanthomorphata</taxon>
        <taxon>Pelagiaria</taxon>
        <taxon>Scombriformes</taxon>
        <taxon>Scombridae</taxon>
        <taxon>Scomber</taxon>
    </lineage>
</organism>
<reference evidence="1 2" key="1">
    <citation type="submission" date="2024-01" db="EMBL/GenBank/DDBJ databases">
        <authorList>
            <person name="Alioto T."/>
            <person name="Alioto T."/>
            <person name="Gomez Garrido J."/>
        </authorList>
    </citation>
    <scope>NUCLEOTIDE SEQUENCE [LARGE SCALE GENOMIC DNA]</scope>
</reference>
<dbReference type="EMBL" id="CAWUFR010000201">
    <property type="protein sequence ID" value="CAK6972416.1"/>
    <property type="molecule type" value="Genomic_DNA"/>
</dbReference>
<proteinExistence type="predicted"/>
<dbReference type="Proteomes" id="UP001314229">
    <property type="component" value="Unassembled WGS sequence"/>
</dbReference>
<keyword evidence="2" id="KW-1185">Reference proteome</keyword>